<dbReference type="AlphaFoldDB" id="Q92ZW8"/>
<sequence>MNQFKIISAMDSHNFERKRASGPTKRDTLMLGREARRKTTLPLWFRGFVAADRGDRPRLALGLVGARTAERLRRNARQISGAHSRPLDRRLGLAERHFVARCNYAIQSNALVRNEFETRRREVLE</sequence>
<keyword evidence="1" id="KW-0614">Plasmid</keyword>
<name>Q92ZW8_RHIME</name>
<gene>
    <name evidence="1" type="ORF">SMa0629</name>
</gene>
<protein>
    <submittedName>
        <fullName evidence="1">Uncharacterized protein</fullName>
    </submittedName>
</protein>
<keyword evidence="2" id="KW-1185">Reference proteome</keyword>
<dbReference type="PATRIC" id="fig|266834.11.peg.348"/>
<organism evidence="1 2">
    <name type="scientific">Rhizobium meliloti (strain 1021)</name>
    <name type="common">Ensifer meliloti</name>
    <name type="synonym">Sinorhizobium meliloti</name>
    <dbReference type="NCBI Taxonomy" id="266834"/>
    <lineage>
        <taxon>Bacteria</taxon>
        <taxon>Pseudomonadati</taxon>
        <taxon>Pseudomonadota</taxon>
        <taxon>Alphaproteobacteria</taxon>
        <taxon>Hyphomicrobiales</taxon>
        <taxon>Rhizobiaceae</taxon>
        <taxon>Sinorhizobium/Ensifer group</taxon>
        <taxon>Sinorhizobium</taxon>
    </lineage>
</organism>
<reference evidence="1 2" key="1">
    <citation type="journal article" date="2001" name="Proc. Natl. Acad. Sci. U.S.A.">
        <title>Nucleotide sequence and predicted functions of the entire Sinorhizobium meliloti pSymA megaplasmid.</title>
        <authorList>
            <person name="Barnett M.J."/>
            <person name="Fisher R.F."/>
            <person name="Jones T."/>
            <person name="Komp C."/>
            <person name="Abola A.P."/>
            <person name="Barloy-Hubler F."/>
            <person name="Bowser L."/>
            <person name="Capela D."/>
            <person name="Galibert F."/>
            <person name="Gouzy J."/>
            <person name="Gurjal M."/>
            <person name="Hong A."/>
            <person name="Huizar L."/>
            <person name="Hyman R.W."/>
            <person name="Kahn D."/>
            <person name="Kahn M.L."/>
            <person name="Kalman S."/>
            <person name="Keating D.H."/>
            <person name="Palm C."/>
            <person name="Peck M.C."/>
            <person name="Surzycki R."/>
            <person name="Wells D.H."/>
            <person name="Yeh K.-C."/>
            <person name="Davis R.W."/>
            <person name="Federspiel N.A."/>
            <person name="Long S.R."/>
        </authorList>
    </citation>
    <scope>NUCLEOTIDE SEQUENCE [LARGE SCALE GENOMIC DNA]</scope>
    <source>
        <strain evidence="1 2">1021</strain>
        <plasmid evidence="2">Plasmid pSymA</plasmid>
    </source>
</reference>
<evidence type="ECO:0000313" key="1">
    <source>
        <dbReference type="EMBL" id="AAK64988.1"/>
    </source>
</evidence>
<reference evidence="2" key="2">
    <citation type="journal article" date="2001" name="Science">
        <title>The composite genome of the legume symbiont Sinorhizobium meliloti.</title>
        <authorList>
            <person name="Galibert F."/>
            <person name="Finan T.M."/>
            <person name="Long S.R."/>
            <person name="Puehler A."/>
            <person name="Abola P."/>
            <person name="Ampe F."/>
            <person name="Barloy-Hubler F."/>
            <person name="Barnett M.J."/>
            <person name="Becker A."/>
            <person name="Boistard P."/>
            <person name="Bothe G."/>
            <person name="Boutry M."/>
            <person name="Bowser L."/>
            <person name="Buhrmester J."/>
            <person name="Cadieu E."/>
            <person name="Capela D."/>
            <person name="Chain P."/>
            <person name="Cowie A."/>
            <person name="Davis R.W."/>
            <person name="Dreano S."/>
            <person name="Federspiel N.A."/>
            <person name="Fisher R.F."/>
            <person name="Gloux S."/>
            <person name="Godrie T."/>
            <person name="Goffeau A."/>
            <person name="Golding B."/>
            <person name="Gouzy J."/>
            <person name="Gurjal M."/>
            <person name="Hernandez-Lucas I."/>
            <person name="Hong A."/>
            <person name="Huizar L."/>
            <person name="Hyman R.W."/>
            <person name="Jones T."/>
            <person name="Kahn D."/>
            <person name="Kahn M.L."/>
            <person name="Kalman S."/>
            <person name="Keating D.H."/>
            <person name="Kiss E."/>
            <person name="Komp C."/>
            <person name="Lelaure V."/>
            <person name="Masuy D."/>
            <person name="Palm C."/>
            <person name="Peck M.C."/>
            <person name="Pohl T.M."/>
            <person name="Portetelle D."/>
            <person name="Purnelle B."/>
            <person name="Ramsperger U."/>
            <person name="Surzycki R."/>
            <person name="Thebault P."/>
            <person name="Vandenbol M."/>
            <person name="Vorhoelter F.J."/>
            <person name="Weidner S."/>
            <person name="Wells D.H."/>
            <person name="Wong K."/>
            <person name="Yeh K.-C."/>
            <person name="Batut J."/>
        </authorList>
    </citation>
    <scope>NUCLEOTIDE SEQUENCE [LARGE SCALE GENOMIC DNA]</scope>
    <source>
        <strain evidence="2">1021</strain>
        <plasmid evidence="2">Plasmid pSymA</plasmid>
    </source>
</reference>
<dbReference type="Proteomes" id="UP000001976">
    <property type="component" value="Plasmid pSymA"/>
</dbReference>
<dbReference type="PIR" id="B95303">
    <property type="entry name" value="B95303"/>
</dbReference>
<accession>Q92ZW8</accession>
<evidence type="ECO:0000313" key="2">
    <source>
        <dbReference type="Proteomes" id="UP000001976"/>
    </source>
</evidence>
<proteinExistence type="predicted"/>
<dbReference type="HOGENOM" id="CLU_1990893_0_0_5"/>
<dbReference type="KEGG" id="sme:SMa0629"/>
<dbReference type="EMBL" id="AE006469">
    <property type="protein sequence ID" value="AAK64988.1"/>
    <property type="molecule type" value="Genomic_DNA"/>
</dbReference>
<dbReference type="EnsemblBacteria" id="AAK64988">
    <property type="protein sequence ID" value="AAK64988"/>
    <property type="gene ID" value="SMa0629"/>
</dbReference>
<geneLocation type="plasmid" evidence="1 2">
    <name>pSymA</name>
</geneLocation>